<dbReference type="EMBL" id="JAKGSI010000003">
    <property type="protein sequence ID" value="MCF4006899.1"/>
    <property type="molecule type" value="Genomic_DNA"/>
</dbReference>
<keyword evidence="4" id="KW-0489">Methyltransferase</keyword>
<gene>
    <name evidence="4" type="ORF">L1O03_06865</name>
</gene>
<dbReference type="InterPro" id="IPR029063">
    <property type="entry name" value="SAM-dependent_MTases_sf"/>
</dbReference>
<feature type="binding site" evidence="2">
    <location>
        <position position="72"/>
    </location>
    <ligand>
        <name>S-adenosyl-L-methionine</name>
        <dbReference type="ChEBI" id="CHEBI:59789"/>
    </ligand>
</feature>
<accession>A0A9X1QST2</accession>
<dbReference type="InterPro" id="IPR016718">
    <property type="entry name" value="rRNA_m1G-MeTrfase_A_prd"/>
</dbReference>
<evidence type="ECO:0000256" key="2">
    <source>
        <dbReference type="PIRSR" id="PIRSR018249-2"/>
    </source>
</evidence>
<dbReference type="GO" id="GO:0032259">
    <property type="term" value="P:methylation"/>
    <property type="evidence" value="ECO:0007669"/>
    <property type="project" value="UniProtKB-KW"/>
</dbReference>
<evidence type="ECO:0000256" key="1">
    <source>
        <dbReference type="PIRSR" id="PIRSR018249-1"/>
    </source>
</evidence>
<dbReference type="Pfam" id="PF13649">
    <property type="entry name" value="Methyltransf_25"/>
    <property type="match status" value="1"/>
</dbReference>
<evidence type="ECO:0000313" key="5">
    <source>
        <dbReference type="Proteomes" id="UP001139336"/>
    </source>
</evidence>
<dbReference type="GO" id="GO:0046872">
    <property type="term" value="F:metal ion binding"/>
    <property type="evidence" value="ECO:0007669"/>
    <property type="project" value="UniProtKB-KW"/>
</dbReference>
<reference evidence="4" key="1">
    <citation type="submission" date="2022-01" db="EMBL/GenBank/DDBJ databases">
        <title>Corynebacterium sp. nov isolated from isolated from the feces of the greater white-fronted geese (Anser albifrons) at Poyang Lake, PR China.</title>
        <authorList>
            <person name="Liu Q."/>
        </authorList>
    </citation>
    <scope>NUCLEOTIDE SEQUENCE</scope>
    <source>
        <strain evidence="4">JCM 32435</strain>
    </source>
</reference>
<keyword evidence="4" id="KW-0808">Transferase</keyword>
<dbReference type="AlphaFoldDB" id="A0A9X1QST2"/>
<dbReference type="InterPro" id="IPR041698">
    <property type="entry name" value="Methyltransf_25"/>
</dbReference>
<name>A0A9X1QST2_9CORY</name>
<dbReference type="Proteomes" id="UP001139336">
    <property type="component" value="Unassembled WGS sequence"/>
</dbReference>
<comment type="caution">
    <text evidence="4">The sequence shown here is derived from an EMBL/GenBank/DDBJ whole genome shotgun (WGS) entry which is preliminary data.</text>
</comment>
<feature type="binding site" evidence="1">
    <location>
        <position position="33"/>
    </location>
    <ligand>
        <name>Zn(2+)</name>
        <dbReference type="ChEBI" id="CHEBI:29105"/>
    </ligand>
</feature>
<keyword evidence="1" id="KW-0862">Zinc</keyword>
<dbReference type="RefSeq" id="WP_236119203.1">
    <property type="nucleotide sequence ID" value="NZ_JAKGSI010000003.1"/>
</dbReference>
<protein>
    <submittedName>
        <fullName evidence="4">Methyltransferase domain-containing protein</fullName>
    </submittedName>
</protein>
<dbReference type="PIRSF" id="PIRSF018249">
    <property type="entry name" value="MyrA_prd"/>
    <property type="match status" value="1"/>
</dbReference>
<proteinExistence type="predicted"/>
<dbReference type="CDD" id="cd02440">
    <property type="entry name" value="AdoMet_MTases"/>
    <property type="match status" value="1"/>
</dbReference>
<feature type="binding site" evidence="2">
    <location>
        <begin position="107"/>
        <end position="108"/>
    </location>
    <ligand>
        <name>S-adenosyl-L-methionine</name>
        <dbReference type="ChEBI" id="CHEBI:59789"/>
    </ligand>
</feature>
<dbReference type="Gene3D" id="3.40.50.150">
    <property type="entry name" value="Vaccinia Virus protein VP39"/>
    <property type="match status" value="1"/>
</dbReference>
<keyword evidence="1" id="KW-0479">Metal-binding</keyword>
<sequence>MLREIIDILADPQDGSSLRLNSSLSHVVSMTGHRYDVDASGYADLTLRPDSSEGDDPAMIASREAFLSGGHFAPFVEAVTGAVHDSLDDAGVPDDASPLICEIGAGTGYYLAHSLDSVAGSRGLGIDVSSAAASHLARCHPRAAAIMADACARLPLKDDSVDVMTVVFAPRNVAEFARVLKPGGEVVVLTAEPGHLSELRAPLGIRDVESDKVEQLIAQSEGHLSVVGEPRSVRFPMKLDQEAIAAQIGMSPSAQHIDPDDLAERIELLPESLVVTAKAAITRLGVAR</sequence>
<feature type="binding site" evidence="2">
    <location>
        <position position="195"/>
    </location>
    <ligand>
        <name>S-adenosyl-L-methionine</name>
        <dbReference type="ChEBI" id="CHEBI:59789"/>
    </ligand>
</feature>
<dbReference type="GO" id="GO:0008168">
    <property type="term" value="F:methyltransferase activity"/>
    <property type="evidence" value="ECO:0007669"/>
    <property type="project" value="UniProtKB-KW"/>
</dbReference>
<keyword evidence="2" id="KW-0949">S-adenosyl-L-methionine</keyword>
<organism evidence="4 5">
    <name type="scientific">Corynebacterium uropygiale</name>
    <dbReference type="NCBI Taxonomy" id="1775911"/>
    <lineage>
        <taxon>Bacteria</taxon>
        <taxon>Bacillati</taxon>
        <taxon>Actinomycetota</taxon>
        <taxon>Actinomycetes</taxon>
        <taxon>Mycobacteriales</taxon>
        <taxon>Corynebacteriaceae</taxon>
        <taxon>Corynebacterium</taxon>
    </lineage>
</organism>
<dbReference type="SUPFAM" id="SSF53335">
    <property type="entry name" value="S-adenosyl-L-methionine-dependent methyltransferases"/>
    <property type="match status" value="1"/>
</dbReference>
<feature type="domain" description="Methyltransferase" evidence="3">
    <location>
        <begin position="100"/>
        <end position="184"/>
    </location>
</feature>
<evidence type="ECO:0000259" key="3">
    <source>
        <dbReference type="Pfam" id="PF13649"/>
    </source>
</evidence>
<keyword evidence="5" id="KW-1185">Reference proteome</keyword>
<evidence type="ECO:0000313" key="4">
    <source>
        <dbReference type="EMBL" id="MCF4006899.1"/>
    </source>
</evidence>